<accession>M5S190</accession>
<dbReference type="EMBL" id="ANOG01000456">
    <property type="protein sequence ID" value="EMI19944.1"/>
    <property type="molecule type" value="Genomic_DNA"/>
</dbReference>
<dbReference type="Proteomes" id="UP000011991">
    <property type="component" value="Unassembled WGS sequence"/>
</dbReference>
<evidence type="ECO:0000256" key="2">
    <source>
        <dbReference type="SAM" id="SignalP"/>
    </source>
</evidence>
<organism evidence="3 4">
    <name type="scientific">Rhodopirellula maiorica SM1</name>
    <dbReference type="NCBI Taxonomy" id="1265738"/>
    <lineage>
        <taxon>Bacteria</taxon>
        <taxon>Pseudomonadati</taxon>
        <taxon>Planctomycetota</taxon>
        <taxon>Planctomycetia</taxon>
        <taxon>Pirellulales</taxon>
        <taxon>Pirellulaceae</taxon>
        <taxon>Novipirellula</taxon>
    </lineage>
</organism>
<feature type="region of interest" description="Disordered" evidence="1">
    <location>
        <begin position="192"/>
        <end position="260"/>
    </location>
</feature>
<dbReference type="PATRIC" id="fig|1265738.3.peg.3125"/>
<feature type="compositionally biased region" description="Low complexity" evidence="1">
    <location>
        <begin position="227"/>
        <end position="252"/>
    </location>
</feature>
<feature type="compositionally biased region" description="Low complexity" evidence="1">
    <location>
        <begin position="196"/>
        <end position="211"/>
    </location>
</feature>
<keyword evidence="4" id="KW-1185">Reference proteome</keyword>
<keyword evidence="2" id="KW-0732">Signal</keyword>
<reference evidence="3 4" key="1">
    <citation type="journal article" date="2013" name="Mar. Genomics">
        <title>Expression of sulfatases in Rhodopirellula baltica and the diversity of sulfatases in the genus Rhodopirellula.</title>
        <authorList>
            <person name="Wegner C.E."/>
            <person name="Richter-Heitmann T."/>
            <person name="Klindworth A."/>
            <person name="Klockow C."/>
            <person name="Richter M."/>
            <person name="Achstetter T."/>
            <person name="Glockner F.O."/>
            <person name="Harder J."/>
        </authorList>
    </citation>
    <scope>NUCLEOTIDE SEQUENCE [LARGE SCALE GENOMIC DNA]</scope>
    <source>
        <strain evidence="3 4">SM1</strain>
    </source>
</reference>
<feature type="signal peptide" evidence="2">
    <location>
        <begin position="1"/>
        <end position="33"/>
    </location>
</feature>
<gene>
    <name evidence="3" type="ORF">RMSM_03130</name>
</gene>
<proteinExistence type="predicted"/>
<sequence length="389" mass="41425">MADMLRTARFFAPRTLAISCVMLLLAVASGCQKTDPIVTYSIPTEVPEQLRAGNDRMLAVMVPKDDQTWFFKITAAPEEAVAVVEDDFRKFVESITFEDDKPVLGELPEGWQLGGSKPMRFASIDVNTPNKQLDISVSSLPKQPDWDAEVAMNVNRWRGQVGLAPSSEKWASGEPIEIEAADGTAIWVDIVGKSSGGSPPMMSGMTGGPMSRGQMPNDDIHSGVAGGSMAAGSSASKAPASGAGGSAESPASRFKYDRPEGWRDGRMSSMRMAAFNVGPEDAEAEITVIPAGGDLRGNVARWLGQIRPEGVADEVVDKALEDAEKVKVDGRDAQRFLLLGSDPDAGTAIDATIVPLDEGFSLFIKMTGPAKTVTAESEAIKSFLESIQL</sequence>
<evidence type="ECO:0000256" key="1">
    <source>
        <dbReference type="SAM" id="MobiDB-lite"/>
    </source>
</evidence>
<evidence type="ECO:0000313" key="3">
    <source>
        <dbReference type="EMBL" id="EMI19944.1"/>
    </source>
</evidence>
<comment type="caution">
    <text evidence="3">The sequence shown here is derived from an EMBL/GenBank/DDBJ whole genome shotgun (WGS) entry which is preliminary data.</text>
</comment>
<dbReference type="PROSITE" id="PS51257">
    <property type="entry name" value="PROKAR_LIPOPROTEIN"/>
    <property type="match status" value="1"/>
</dbReference>
<protein>
    <submittedName>
        <fullName evidence="3">Signal peptide protein</fullName>
    </submittedName>
</protein>
<feature type="chain" id="PRO_5004071266" evidence="2">
    <location>
        <begin position="34"/>
        <end position="389"/>
    </location>
</feature>
<dbReference type="AlphaFoldDB" id="M5S190"/>
<name>M5S190_9BACT</name>
<evidence type="ECO:0000313" key="4">
    <source>
        <dbReference type="Proteomes" id="UP000011991"/>
    </source>
</evidence>